<organism evidence="14 15">
    <name type="scientific">Daedalea quercina L-15889</name>
    <dbReference type="NCBI Taxonomy" id="1314783"/>
    <lineage>
        <taxon>Eukaryota</taxon>
        <taxon>Fungi</taxon>
        <taxon>Dikarya</taxon>
        <taxon>Basidiomycota</taxon>
        <taxon>Agaricomycotina</taxon>
        <taxon>Agaricomycetes</taxon>
        <taxon>Polyporales</taxon>
        <taxon>Fomitopsis</taxon>
    </lineage>
</organism>
<dbReference type="AlphaFoldDB" id="A0A165PAE2"/>
<dbReference type="GO" id="GO:0016705">
    <property type="term" value="F:oxidoreductase activity, acting on paired donors, with incorporation or reduction of molecular oxygen"/>
    <property type="evidence" value="ECO:0007669"/>
    <property type="project" value="InterPro"/>
</dbReference>
<keyword evidence="8" id="KW-1133">Transmembrane helix</keyword>
<evidence type="ECO:0000313" key="14">
    <source>
        <dbReference type="EMBL" id="KZT67961.1"/>
    </source>
</evidence>
<dbReference type="PANTHER" id="PTHR46300:SF2">
    <property type="entry name" value="CYTOCHROME P450 MONOOXYGENASE ALNH-RELATED"/>
    <property type="match status" value="1"/>
</dbReference>
<dbReference type="InterPro" id="IPR036396">
    <property type="entry name" value="Cyt_P450_sf"/>
</dbReference>
<evidence type="ECO:0000313" key="15">
    <source>
        <dbReference type="Proteomes" id="UP000076727"/>
    </source>
</evidence>
<dbReference type="PRINTS" id="PR00385">
    <property type="entry name" value="P450"/>
</dbReference>
<keyword evidence="5 13" id="KW-0349">Heme</keyword>
<dbReference type="PRINTS" id="PR00463">
    <property type="entry name" value="EP450I"/>
</dbReference>
<evidence type="ECO:0000256" key="2">
    <source>
        <dbReference type="ARBA" id="ARBA00004370"/>
    </source>
</evidence>
<dbReference type="GO" id="GO:0020037">
    <property type="term" value="F:heme binding"/>
    <property type="evidence" value="ECO:0007669"/>
    <property type="project" value="InterPro"/>
</dbReference>
<name>A0A165PAE2_9APHY</name>
<evidence type="ECO:0000256" key="4">
    <source>
        <dbReference type="ARBA" id="ARBA00010617"/>
    </source>
</evidence>
<evidence type="ECO:0000256" key="3">
    <source>
        <dbReference type="ARBA" id="ARBA00005179"/>
    </source>
</evidence>
<protein>
    <submittedName>
        <fullName evidence="14">Cytochrome P450</fullName>
    </submittedName>
</protein>
<comment type="similarity">
    <text evidence="4">Belongs to the cytochrome P450 family.</text>
</comment>
<evidence type="ECO:0000256" key="7">
    <source>
        <dbReference type="ARBA" id="ARBA00022723"/>
    </source>
</evidence>
<dbReference type="EMBL" id="KV429071">
    <property type="protein sequence ID" value="KZT67961.1"/>
    <property type="molecule type" value="Genomic_DNA"/>
</dbReference>
<proteinExistence type="inferred from homology"/>
<evidence type="ECO:0000256" key="13">
    <source>
        <dbReference type="PIRSR" id="PIRSR602401-1"/>
    </source>
</evidence>
<dbReference type="PANTHER" id="PTHR46300">
    <property type="entry name" value="P450, PUTATIVE (EUROFUNG)-RELATED-RELATED"/>
    <property type="match status" value="1"/>
</dbReference>
<feature type="binding site" description="axial binding residue" evidence="13">
    <location>
        <position position="477"/>
    </location>
    <ligand>
        <name>heme</name>
        <dbReference type="ChEBI" id="CHEBI:30413"/>
    </ligand>
    <ligandPart>
        <name>Fe</name>
        <dbReference type="ChEBI" id="CHEBI:18248"/>
    </ligandPart>
</feature>
<evidence type="ECO:0000256" key="8">
    <source>
        <dbReference type="ARBA" id="ARBA00022989"/>
    </source>
</evidence>
<dbReference type="GO" id="GO:0004497">
    <property type="term" value="F:monooxygenase activity"/>
    <property type="evidence" value="ECO:0007669"/>
    <property type="project" value="UniProtKB-KW"/>
</dbReference>
<sequence>MYYIVIVLSAALFTFAALYFKSGNKSLRRKLPPGPPGIPILGNLLQLPALRPHPKLSEWATKYGEIFYLQLGCQDVVVLNTAEAADELLSRRSNNYSGRAVPHVAHDILRDGLGMTFIPYGPAWRVLRKALQSILGPGPSKQLRLFQELESRVLLYDLLCHGDQSIVKESRKDPHEAIPDGHWYALVRRYSTSVVLYSIYGKRANRFLNNPDLHRIYDIIDNMVQMAQPGNFLADTFPILRRLPDILAPWRVEARQLHLRERGLWEGLVDDCKASMQAGEERGGFINSYLNARAMAGHANAPGNGFAEGEWMQDKFLAFGAGTVLEAGSDTTTMSITTFMLYMLNHPQVLQKARDEIDAVVGTQRMPDFDDEERLPYFVACVKEMLRHRPATPQGTSIQSIPHATMEDDFYKEYYIPKGCTVIGNVWAIHRNPERFYNPNAFIPERFYEEGKPTRWGSGPDSQDRELYGFGWGRRFCQGSYIAQASLFITLCRLIWGIDFSAPLDPKTQRPIIPDIANEEATWSEGFVSVPYPYQVRFSPRSAKHAELIRNSFEEVQSEWRRMNLEVDER</sequence>
<dbReference type="STRING" id="1314783.A0A165PAE2"/>
<comment type="subcellular location">
    <subcellularLocation>
        <location evidence="2">Membrane</location>
    </subcellularLocation>
</comment>
<gene>
    <name evidence="14" type="ORF">DAEQUDRAFT_745917</name>
</gene>
<comment type="pathway">
    <text evidence="3">Secondary metabolite biosynthesis.</text>
</comment>
<evidence type="ECO:0000256" key="10">
    <source>
        <dbReference type="ARBA" id="ARBA00023004"/>
    </source>
</evidence>
<keyword evidence="11" id="KW-0503">Monooxygenase</keyword>
<keyword evidence="9" id="KW-0560">Oxidoreductase</keyword>
<dbReference type="OrthoDB" id="1470350at2759"/>
<keyword evidence="12" id="KW-0472">Membrane</keyword>
<evidence type="ECO:0000256" key="11">
    <source>
        <dbReference type="ARBA" id="ARBA00023033"/>
    </source>
</evidence>
<dbReference type="InterPro" id="IPR050364">
    <property type="entry name" value="Cytochrome_P450_fung"/>
</dbReference>
<keyword evidence="6" id="KW-0812">Transmembrane</keyword>
<dbReference type="InterPro" id="IPR002401">
    <property type="entry name" value="Cyt_P450_E_grp-I"/>
</dbReference>
<keyword evidence="7 13" id="KW-0479">Metal-binding</keyword>
<dbReference type="InterPro" id="IPR001128">
    <property type="entry name" value="Cyt_P450"/>
</dbReference>
<keyword evidence="10 13" id="KW-0408">Iron</keyword>
<evidence type="ECO:0000256" key="5">
    <source>
        <dbReference type="ARBA" id="ARBA00022617"/>
    </source>
</evidence>
<dbReference type="Proteomes" id="UP000076727">
    <property type="component" value="Unassembled WGS sequence"/>
</dbReference>
<keyword evidence="15" id="KW-1185">Reference proteome</keyword>
<dbReference type="SUPFAM" id="SSF48264">
    <property type="entry name" value="Cytochrome P450"/>
    <property type="match status" value="1"/>
</dbReference>
<dbReference type="CDD" id="cd11065">
    <property type="entry name" value="CYP64-like"/>
    <property type="match status" value="1"/>
</dbReference>
<reference evidence="14 15" key="1">
    <citation type="journal article" date="2016" name="Mol. Biol. Evol.">
        <title>Comparative Genomics of Early-Diverging Mushroom-Forming Fungi Provides Insights into the Origins of Lignocellulose Decay Capabilities.</title>
        <authorList>
            <person name="Nagy L.G."/>
            <person name="Riley R."/>
            <person name="Tritt A."/>
            <person name="Adam C."/>
            <person name="Daum C."/>
            <person name="Floudas D."/>
            <person name="Sun H."/>
            <person name="Yadav J.S."/>
            <person name="Pangilinan J."/>
            <person name="Larsson K.H."/>
            <person name="Matsuura K."/>
            <person name="Barry K."/>
            <person name="Labutti K."/>
            <person name="Kuo R."/>
            <person name="Ohm R.A."/>
            <person name="Bhattacharya S.S."/>
            <person name="Shirouzu T."/>
            <person name="Yoshinaga Y."/>
            <person name="Martin F.M."/>
            <person name="Grigoriev I.V."/>
            <person name="Hibbett D.S."/>
        </authorList>
    </citation>
    <scope>NUCLEOTIDE SEQUENCE [LARGE SCALE GENOMIC DNA]</scope>
    <source>
        <strain evidence="14 15">L-15889</strain>
    </source>
</reference>
<dbReference type="GO" id="GO:0005506">
    <property type="term" value="F:iron ion binding"/>
    <property type="evidence" value="ECO:0007669"/>
    <property type="project" value="InterPro"/>
</dbReference>
<dbReference type="Gene3D" id="1.10.630.10">
    <property type="entry name" value="Cytochrome P450"/>
    <property type="match status" value="1"/>
</dbReference>
<accession>A0A165PAE2</accession>
<dbReference type="Pfam" id="PF00067">
    <property type="entry name" value="p450"/>
    <property type="match status" value="1"/>
</dbReference>
<evidence type="ECO:0000256" key="12">
    <source>
        <dbReference type="ARBA" id="ARBA00023136"/>
    </source>
</evidence>
<evidence type="ECO:0000256" key="6">
    <source>
        <dbReference type="ARBA" id="ARBA00022692"/>
    </source>
</evidence>
<evidence type="ECO:0000256" key="1">
    <source>
        <dbReference type="ARBA" id="ARBA00001971"/>
    </source>
</evidence>
<comment type="cofactor">
    <cofactor evidence="1 13">
        <name>heme</name>
        <dbReference type="ChEBI" id="CHEBI:30413"/>
    </cofactor>
</comment>
<dbReference type="GO" id="GO:0016020">
    <property type="term" value="C:membrane"/>
    <property type="evidence" value="ECO:0007669"/>
    <property type="project" value="UniProtKB-SubCell"/>
</dbReference>
<evidence type="ECO:0000256" key="9">
    <source>
        <dbReference type="ARBA" id="ARBA00023002"/>
    </source>
</evidence>